<reference evidence="2 3" key="1">
    <citation type="submission" date="2019-03" db="EMBL/GenBank/DDBJ databases">
        <title>First draft genome of Liparis tanakae, snailfish: a comprehensive survey of snailfish specific genes.</title>
        <authorList>
            <person name="Kim W."/>
            <person name="Song I."/>
            <person name="Jeong J.-H."/>
            <person name="Kim D."/>
            <person name="Kim S."/>
            <person name="Ryu S."/>
            <person name="Song J.Y."/>
            <person name="Lee S.K."/>
        </authorList>
    </citation>
    <scope>NUCLEOTIDE SEQUENCE [LARGE SCALE GENOMIC DNA]</scope>
    <source>
        <tissue evidence="2">Muscle</tissue>
    </source>
</reference>
<evidence type="ECO:0000256" key="1">
    <source>
        <dbReference type="SAM" id="MobiDB-lite"/>
    </source>
</evidence>
<sequence>MRTGSKVALFSLAGWHHKGLRTLRQGHGPEAESTETTPMSSRETLTPDRLEDSEGLDKRFVAK</sequence>
<feature type="compositionally biased region" description="Polar residues" evidence="1">
    <location>
        <begin position="34"/>
        <end position="44"/>
    </location>
</feature>
<feature type="region of interest" description="Disordered" evidence="1">
    <location>
        <begin position="20"/>
        <end position="63"/>
    </location>
</feature>
<dbReference type="AlphaFoldDB" id="A0A4Z2GXB7"/>
<accession>A0A4Z2GXB7</accession>
<protein>
    <submittedName>
        <fullName evidence="2">Uncharacterized protein</fullName>
    </submittedName>
</protein>
<evidence type="ECO:0000313" key="2">
    <source>
        <dbReference type="EMBL" id="TNN57900.1"/>
    </source>
</evidence>
<organism evidence="2 3">
    <name type="scientific">Liparis tanakae</name>
    <name type="common">Tanaka's snailfish</name>
    <dbReference type="NCBI Taxonomy" id="230148"/>
    <lineage>
        <taxon>Eukaryota</taxon>
        <taxon>Metazoa</taxon>
        <taxon>Chordata</taxon>
        <taxon>Craniata</taxon>
        <taxon>Vertebrata</taxon>
        <taxon>Euteleostomi</taxon>
        <taxon>Actinopterygii</taxon>
        <taxon>Neopterygii</taxon>
        <taxon>Teleostei</taxon>
        <taxon>Neoteleostei</taxon>
        <taxon>Acanthomorphata</taxon>
        <taxon>Eupercaria</taxon>
        <taxon>Perciformes</taxon>
        <taxon>Cottioidei</taxon>
        <taxon>Cottales</taxon>
        <taxon>Liparidae</taxon>
        <taxon>Liparis</taxon>
    </lineage>
</organism>
<name>A0A4Z2GXB7_9TELE</name>
<dbReference type="Proteomes" id="UP000314294">
    <property type="component" value="Unassembled WGS sequence"/>
</dbReference>
<evidence type="ECO:0000313" key="3">
    <source>
        <dbReference type="Proteomes" id="UP000314294"/>
    </source>
</evidence>
<comment type="caution">
    <text evidence="2">The sequence shown here is derived from an EMBL/GenBank/DDBJ whole genome shotgun (WGS) entry which is preliminary data.</text>
</comment>
<gene>
    <name evidence="2" type="ORF">EYF80_031899</name>
</gene>
<feature type="compositionally biased region" description="Basic and acidic residues" evidence="1">
    <location>
        <begin position="45"/>
        <end position="63"/>
    </location>
</feature>
<proteinExistence type="predicted"/>
<keyword evidence="3" id="KW-1185">Reference proteome</keyword>
<dbReference type="EMBL" id="SRLO01000394">
    <property type="protein sequence ID" value="TNN57900.1"/>
    <property type="molecule type" value="Genomic_DNA"/>
</dbReference>